<dbReference type="InterPro" id="IPR036291">
    <property type="entry name" value="NAD(P)-bd_dom_sf"/>
</dbReference>
<dbReference type="InterPro" id="IPR002347">
    <property type="entry name" value="SDR_fam"/>
</dbReference>
<evidence type="ECO:0000259" key="6">
    <source>
        <dbReference type="SMART" id="SM00822"/>
    </source>
</evidence>
<dbReference type="AlphaFoldDB" id="A0A6G1IFZ7"/>
<reference evidence="7" key="1">
    <citation type="journal article" date="2020" name="Stud. Mycol.">
        <title>101 Dothideomycetes genomes: a test case for predicting lifestyles and emergence of pathogens.</title>
        <authorList>
            <person name="Haridas S."/>
            <person name="Albert R."/>
            <person name="Binder M."/>
            <person name="Bloem J."/>
            <person name="Labutti K."/>
            <person name="Salamov A."/>
            <person name="Andreopoulos B."/>
            <person name="Baker S."/>
            <person name="Barry K."/>
            <person name="Bills G."/>
            <person name="Bluhm B."/>
            <person name="Cannon C."/>
            <person name="Castanera R."/>
            <person name="Culley D."/>
            <person name="Daum C."/>
            <person name="Ezra D."/>
            <person name="Gonzalez J."/>
            <person name="Henrissat B."/>
            <person name="Kuo A."/>
            <person name="Liang C."/>
            <person name="Lipzen A."/>
            <person name="Lutzoni F."/>
            <person name="Magnuson J."/>
            <person name="Mondo S."/>
            <person name="Nolan M."/>
            <person name="Ohm R."/>
            <person name="Pangilinan J."/>
            <person name="Park H.-J."/>
            <person name="Ramirez L."/>
            <person name="Alfaro M."/>
            <person name="Sun H."/>
            <person name="Tritt A."/>
            <person name="Yoshinaga Y."/>
            <person name="Zwiers L.-H."/>
            <person name="Turgeon B."/>
            <person name="Goodwin S."/>
            <person name="Spatafora J."/>
            <person name="Crous P."/>
            <person name="Grigoriev I."/>
        </authorList>
    </citation>
    <scope>NUCLEOTIDE SEQUENCE</scope>
    <source>
        <strain evidence="7">CBS 122367</strain>
    </source>
</reference>
<dbReference type="PANTHER" id="PTHR44196:SF1">
    <property type="entry name" value="DEHYDROGENASE_REDUCTASE SDR FAMILY MEMBER 7B"/>
    <property type="match status" value="1"/>
</dbReference>
<evidence type="ECO:0000256" key="4">
    <source>
        <dbReference type="ARBA" id="ARBA00037096"/>
    </source>
</evidence>
<dbReference type="GO" id="GO:0016491">
    <property type="term" value="F:oxidoreductase activity"/>
    <property type="evidence" value="ECO:0007669"/>
    <property type="project" value="UniProtKB-KW"/>
</dbReference>
<evidence type="ECO:0000256" key="1">
    <source>
        <dbReference type="ARBA" id="ARBA00006484"/>
    </source>
</evidence>
<dbReference type="SMART" id="SM00822">
    <property type="entry name" value="PKS_KR"/>
    <property type="match status" value="1"/>
</dbReference>
<feature type="domain" description="Ketoreductase" evidence="6">
    <location>
        <begin position="30"/>
        <end position="224"/>
    </location>
</feature>
<dbReference type="PROSITE" id="PS00061">
    <property type="entry name" value="ADH_SHORT"/>
    <property type="match status" value="1"/>
</dbReference>
<dbReference type="InterPro" id="IPR020904">
    <property type="entry name" value="Sc_DH/Rdtase_CS"/>
</dbReference>
<keyword evidence="3" id="KW-0560">Oxidoreductase</keyword>
<accession>A0A6G1IFZ7</accession>
<evidence type="ECO:0000313" key="8">
    <source>
        <dbReference type="Proteomes" id="UP000799291"/>
    </source>
</evidence>
<dbReference type="PANTHER" id="PTHR44196">
    <property type="entry name" value="DEHYDROGENASE/REDUCTASE SDR FAMILY MEMBER 7B"/>
    <property type="match status" value="1"/>
</dbReference>
<organism evidence="7 8">
    <name type="scientific">Lentithecium fluviatile CBS 122367</name>
    <dbReference type="NCBI Taxonomy" id="1168545"/>
    <lineage>
        <taxon>Eukaryota</taxon>
        <taxon>Fungi</taxon>
        <taxon>Dikarya</taxon>
        <taxon>Ascomycota</taxon>
        <taxon>Pezizomycotina</taxon>
        <taxon>Dothideomycetes</taxon>
        <taxon>Pleosporomycetidae</taxon>
        <taxon>Pleosporales</taxon>
        <taxon>Massarineae</taxon>
        <taxon>Lentitheciaceae</taxon>
        <taxon>Lentithecium</taxon>
    </lineage>
</organism>
<sequence length="292" mass="31183">MSTDFPVLTKTFHTSVYRSIDPKNLSVAGKTILITGGGRGIGKAIATAFAVAGARAIIILGRTASVLENAVKEISGAAKTAGHESIIRHFAADITDAEAISHVFKTIRDEFGNVDVVVNNAGGLHLGTIEDSDSSAYVKSFETNVKGTLHVMQSFLCFGLNRNAPGPATFINLSTVGIAMPTMPTWSAYVASKLAAFTMTAFLGAEVGDALRVFSIHPGRIATDMSSKAGIPTFDDVGTYFGNEFVLSNRTDADDVQDSPVRFACGSLLSQRQTFCRRGWWRVIGMLMSFWG</sequence>
<dbReference type="Pfam" id="PF00106">
    <property type="entry name" value="adh_short"/>
    <property type="match status" value="1"/>
</dbReference>
<evidence type="ECO:0000256" key="2">
    <source>
        <dbReference type="ARBA" id="ARBA00022857"/>
    </source>
</evidence>
<protein>
    <submittedName>
        <fullName evidence="7">NAD(P)-binding protein</fullName>
    </submittedName>
</protein>
<dbReference type="CDD" id="cd05233">
    <property type="entry name" value="SDR_c"/>
    <property type="match status" value="1"/>
</dbReference>
<dbReference type="Proteomes" id="UP000799291">
    <property type="component" value="Unassembled WGS sequence"/>
</dbReference>
<gene>
    <name evidence="7" type="ORF">K458DRAFT_424392</name>
</gene>
<evidence type="ECO:0000256" key="5">
    <source>
        <dbReference type="RuleBase" id="RU000363"/>
    </source>
</evidence>
<evidence type="ECO:0000256" key="3">
    <source>
        <dbReference type="ARBA" id="ARBA00023002"/>
    </source>
</evidence>
<comment type="similarity">
    <text evidence="1 5">Belongs to the short-chain dehydrogenases/reductases (SDR) family.</text>
</comment>
<dbReference type="PRINTS" id="PR00081">
    <property type="entry name" value="GDHRDH"/>
</dbReference>
<dbReference type="InterPro" id="IPR057326">
    <property type="entry name" value="KR_dom"/>
</dbReference>
<keyword evidence="2" id="KW-0521">NADP</keyword>
<dbReference type="Gene3D" id="3.40.50.720">
    <property type="entry name" value="NAD(P)-binding Rossmann-like Domain"/>
    <property type="match status" value="1"/>
</dbReference>
<name>A0A6G1IFZ7_9PLEO</name>
<dbReference type="EMBL" id="MU005628">
    <property type="protein sequence ID" value="KAF2676903.1"/>
    <property type="molecule type" value="Genomic_DNA"/>
</dbReference>
<dbReference type="GO" id="GO:0016020">
    <property type="term" value="C:membrane"/>
    <property type="evidence" value="ECO:0007669"/>
    <property type="project" value="TreeGrafter"/>
</dbReference>
<dbReference type="OrthoDB" id="1933717at2759"/>
<dbReference type="PRINTS" id="PR00080">
    <property type="entry name" value="SDRFAMILY"/>
</dbReference>
<proteinExistence type="inferred from homology"/>
<dbReference type="SUPFAM" id="SSF51735">
    <property type="entry name" value="NAD(P)-binding Rossmann-fold domains"/>
    <property type="match status" value="1"/>
</dbReference>
<evidence type="ECO:0000313" key="7">
    <source>
        <dbReference type="EMBL" id="KAF2676903.1"/>
    </source>
</evidence>
<keyword evidence="8" id="KW-1185">Reference proteome</keyword>
<comment type="function">
    <text evidence="4">Putative oxidoreductase.</text>
</comment>